<dbReference type="RefSeq" id="WP_135119149.1">
    <property type="nucleotide sequence ID" value="NZ_SPQZ01000001.1"/>
</dbReference>
<dbReference type="SMART" id="SM00347">
    <property type="entry name" value="HTH_MARR"/>
    <property type="match status" value="1"/>
</dbReference>
<proteinExistence type="predicted"/>
<keyword evidence="4" id="KW-1185">Reference proteome</keyword>
<feature type="compositionally biased region" description="Low complexity" evidence="1">
    <location>
        <begin position="147"/>
        <end position="158"/>
    </location>
</feature>
<dbReference type="InterPro" id="IPR011991">
    <property type="entry name" value="ArsR-like_HTH"/>
</dbReference>
<sequence>MARQRDEHAASVLLALIRISRRGVADARTAGIRLSLTDQSIVAFIVDNPGSRSTDIAREFLLNRSTVSRQLTNLVKLGVVREATDAGGRGRPLELTETGREAYRESLGILQNVVDAQLGDWTDGEVAAFAESLARFNAARPADARPSDAGPADAASAPQTPQENPEK</sequence>
<gene>
    <name evidence="3" type="ORF">E4M00_03890</name>
</gene>
<feature type="domain" description="HTH marR-type" evidence="2">
    <location>
        <begin position="27"/>
        <end position="126"/>
    </location>
</feature>
<dbReference type="InterPro" id="IPR000835">
    <property type="entry name" value="HTH_MarR-typ"/>
</dbReference>
<dbReference type="InterPro" id="IPR036390">
    <property type="entry name" value="WH_DNA-bd_sf"/>
</dbReference>
<dbReference type="GO" id="GO:0003700">
    <property type="term" value="F:DNA-binding transcription factor activity"/>
    <property type="evidence" value="ECO:0007669"/>
    <property type="project" value="InterPro"/>
</dbReference>
<dbReference type="Pfam" id="PF12802">
    <property type="entry name" value="MarR_2"/>
    <property type="match status" value="1"/>
</dbReference>
<protein>
    <submittedName>
        <fullName evidence="3">MarR family transcriptional regulator</fullName>
    </submittedName>
</protein>
<comment type="caution">
    <text evidence="3">The sequence shown here is derived from an EMBL/GenBank/DDBJ whole genome shotgun (WGS) entry which is preliminary data.</text>
</comment>
<dbReference type="EMBL" id="SPQZ01000001">
    <property type="protein sequence ID" value="TFW00325.1"/>
    <property type="molecule type" value="Genomic_DNA"/>
</dbReference>
<dbReference type="AlphaFoldDB" id="A0A4Y9R6V1"/>
<dbReference type="CDD" id="cd00090">
    <property type="entry name" value="HTH_ARSR"/>
    <property type="match status" value="1"/>
</dbReference>
<dbReference type="SUPFAM" id="SSF46785">
    <property type="entry name" value="Winged helix' DNA-binding domain"/>
    <property type="match status" value="1"/>
</dbReference>
<evidence type="ECO:0000259" key="2">
    <source>
        <dbReference type="SMART" id="SM00347"/>
    </source>
</evidence>
<dbReference type="InterPro" id="IPR036388">
    <property type="entry name" value="WH-like_DNA-bd_sf"/>
</dbReference>
<dbReference type="Gene3D" id="1.10.10.10">
    <property type="entry name" value="Winged helix-like DNA-binding domain superfamily/Winged helix DNA-binding domain"/>
    <property type="match status" value="1"/>
</dbReference>
<reference evidence="3 4" key="1">
    <citation type="journal article" date="2018" name="J. Microbiol.">
        <title>Leifsonia flava sp. nov., a novel actinobacterium isolated from the rhizosphere of Aquilegia viridiflora.</title>
        <authorList>
            <person name="Cai Y."/>
            <person name="Tao W.Z."/>
            <person name="Ma Y.J."/>
            <person name="Cheng J."/>
            <person name="Zhang M.Y."/>
            <person name="Zhang Y.X."/>
        </authorList>
    </citation>
    <scope>NUCLEOTIDE SEQUENCE [LARGE SCALE GENOMIC DNA]</scope>
    <source>
        <strain evidence="3 4">SYP-B2174</strain>
    </source>
</reference>
<feature type="region of interest" description="Disordered" evidence="1">
    <location>
        <begin position="139"/>
        <end position="167"/>
    </location>
</feature>
<name>A0A4Y9R6V1_9MICO</name>
<accession>A0A4Y9R6V1</accession>
<dbReference type="Proteomes" id="UP000298127">
    <property type="component" value="Unassembled WGS sequence"/>
</dbReference>
<organism evidence="3 4">
    <name type="scientific">Orlajensenia leifsoniae</name>
    <dbReference type="NCBI Taxonomy" id="2561933"/>
    <lineage>
        <taxon>Bacteria</taxon>
        <taxon>Bacillati</taxon>
        <taxon>Actinomycetota</taxon>
        <taxon>Actinomycetes</taxon>
        <taxon>Micrococcales</taxon>
        <taxon>Microbacteriaceae</taxon>
        <taxon>Orlajensenia</taxon>
    </lineage>
</organism>
<evidence type="ECO:0000313" key="3">
    <source>
        <dbReference type="EMBL" id="TFW00325.1"/>
    </source>
</evidence>
<evidence type="ECO:0000256" key="1">
    <source>
        <dbReference type="SAM" id="MobiDB-lite"/>
    </source>
</evidence>
<evidence type="ECO:0000313" key="4">
    <source>
        <dbReference type="Proteomes" id="UP000298127"/>
    </source>
</evidence>